<dbReference type="AlphaFoldDB" id="A0AAU9JJJ1"/>
<evidence type="ECO:0000313" key="2">
    <source>
        <dbReference type="EMBL" id="CAG9327054.1"/>
    </source>
</evidence>
<evidence type="ECO:0000313" key="3">
    <source>
        <dbReference type="Proteomes" id="UP001162131"/>
    </source>
</evidence>
<protein>
    <submittedName>
        <fullName evidence="2">Uncharacterized protein</fullName>
    </submittedName>
</protein>
<reference evidence="2" key="1">
    <citation type="submission" date="2021-09" db="EMBL/GenBank/DDBJ databases">
        <authorList>
            <consortium name="AG Swart"/>
            <person name="Singh M."/>
            <person name="Singh A."/>
            <person name="Seah K."/>
            <person name="Emmerich C."/>
        </authorList>
    </citation>
    <scope>NUCLEOTIDE SEQUENCE</scope>
    <source>
        <strain evidence="2">ATCC30299</strain>
    </source>
</reference>
<organism evidence="2 3">
    <name type="scientific">Blepharisma stoltei</name>
    <dbReference type="NCBI Taxonomy" id="1481888"/>
    <lineage>
        <taxon>Eukaryota</taxon>
        <taxon>Sar</taxon>
        <taxon>Alveolata</taxon>
        <taxon>Ciliophora</taxon>
        <taxon>Postciliodesmatophora</taxon>
        <taxon>Heterotrichea</taxon>
        <taxon>Heterotrichida</taxon>
        <taxon>Blepharismidae</taxon>
        <taxon>Blepharisma</taxon>
    </lineage>
</organism>
<accession>A0AAU9JJJ1</accession>
<dbReference type="EMBL" id="CAJZBQ010000041">
    <property type="protein sequence ID" value="CAG9327054.1"/>
    <property type="molecule type" value="Genomic_DNA"/>
</dbReference>
<sequence length="417" mass="48131">MSLHVTGQGCIKPAIRPLDLKPKQALLPISIEALSHPNLDGNAIFQDLKSKLTSFYQSNHHHNNSKQWLSVFHSSLYALLNEVKCTQDKEMQDSLLQKVSNWYYSKISTKHTMPETPEVGKDSSPGYISRLSTDDNSVIVSHHRGLSLLPDLSSRSPSPPPLSLHSYNWSLSYEKPRYAAFTSHNSNRPITEAEINLEKRLEKIKSRERQRRKVHLFREKIQKDFGSYQGRKNEEFSKKMQMIEENYRERRIKKFSEKERKYNTAHIDFSSIKKEDSDEESSTDEEASVNYSNFNKVGRLRNLYSRLIGIEEVPYRPKKRRNISLTINFNNVSDMQEPNPQVRNFHEQINETFLVKSKLAHRGIRIPIKELEEGIVGFISAGPVKPSDLPKGGESLLENPTPCITKEKSKKKKPKKD</sequence>
<name>A0AAU9JJJ1_9CILI</name>
<feature type="region of interest" description="Disordered" evidence="1">
    <location>
        <begin position="384"/>
        <end position="417"/>
    </location>
</feature>
<keyword evidence="3" id="KW-1185">Reference proteome</keyword>
<gene>
    <name evidence="2" type="ORF">BSTOLATCC_MIC42312</name>
</gene>
<feature type="compositionally biased region" description="Basic residues" evidence="1">
    <location>
        <begin position="408"/>
        <end position="417"/>
    </location>
</feature>
<proteinExistence type="predicted"/>
<evidence type="ECO:0000256" key="1">
    <source>
        <dbReference type="SAM" id="MobiDB-lite"/>
    </source>
</evidence>
<comment type="caution">
    <text evidence="2">The sequence shown here is derived from an EMBL/GenBank/DDBJ whole genome shotgun (WGS) entry which is preliminary data.</text>
</comment>
<dbReference type="Proteomes" id="UP001162131">
    <property type="component" value="Unassembled WGS sequence"/>
</dbReference>